<proteinExistence type="predicted"/>
<protein>
    <submittedName>
        <fullName evidence="1">Uncharacterized protein</fullName>
    </submittedName>
</protein>
<dbReference type="EMBL" id="GL379788">
    <property type="protein sequence ID" value="EGT40349.1"/>
    <property type="molecule type" value="Genomic_DNA"/>
</dbReference>
<evidence type="ECO:0000313" key="2">
    <source>
        <dbReference type="Proteomes" id="UP000008068"/>
    </source>
</evidence>
<reference evidence="2" key="1">
    <citation type="submission" date="2011-07" db="EMBL/GenBank/DDBJ databases">
        <authorList>
            <consortium name="Caenorhabditis brenneri Sequencing and Analysis Consortium"/>
            <person name="Wilson R.K."/>
        </authorList>
    </citation>
    <scope>NUCLEOTIDE SEQUENCE [LARGE SCALE GENOMIC DNA]</scope>
    <source>
        <strain evidence="2">PB2801</strain>
    </source>
</reference>
<name>G0MBD8_CAEBE</name>
<sequence>MTETRCSALIILISEAHKYEFAFLFFSETSSTEVESAQREASSVISLHYCVDFYTRLIRVSGRDSET</sequence>
<accession>G0MBD8</accession>
<organism evidence="2">
    <name type="scientific">Caenorhabditis brenneri</name>
    <name type="common">Nematode worm</name>
    <dbReference type="NCBI Taxonomy" id="135651"/>
    <lineage>
        <taxon>Eukaryota</taxon>
        <taxon>Metazoa</taxon>
        <taxon>Ecdysozoa</taxon>
        <taxon>Nematoda</taxon>
        <taxon>Chromadorea</taxon>
        <taxon>Rhabditida</taxon>
        <taxon>Rhabditina</taxon>
        <taxon>Rhabditomorpha</taxon>
        <taxon>Rhabditoidea</taxon>
        <taxon>Rhabditidae</taxon>
        <taxon>Peloderinae</taxon>
        <taxon>Caenorhabditis</taxon>
    </lineage>
</organism>
<keyword evidence="2" id="KW-1185">Reference proteome</keyword>
<evidence type="ECO:0000313" key="1">
    <source>
        <dbReference type="EMBL" id="EGT40349.1"/>
    </source>
</evidence>
<dbReference type="Proteomes" id="UP000008068">
    <property type="component" value="Unassembled WGS sequence"/>
</dbReference>
<dbReference type="InParanoid" id="G0MBD8"/>
<dbReference type="AlphaFoldDB" id="G0MBD8"/>
<dbReference type="HOGENOM" id="CLU_2814689_0_0_1"/>
<gene>
    <name evidence="1" type="ORF">CAEBREN_01657</name>
</gene>